<evidence type="ECO:0000313" key="15">
    <source>
        <dbReference type="Proteomes" id="UP000240042"/>
    </source>
</evidence>
<evidence type="ECO:0000256" key="2">
    <source>
        <dbReference type="ARBA" id="ARBA00005594"/>
    </source>
</evidence>
<keyword evidence="15" id="KW-1185">Reference proteome</keyword>
<dbReference type="InterPro" id="IPR036695">
    <property type="entry name" value="Arg-tRNA-synth_N_sf"/>
</dbReference>
<evidence type="ECO:0000313" key="14">
    <source>
        <dbReference type="EMBL" id="SFB78032.1"/>
    </source>
</evidence>
<feature type="domain" description="Arginyl tRNA synthetase N-terminal" evidence="13">
    <location>
        <begin position="8"/>
        <end position="90"/>
    </location>
</feature>
<proteinExistence type="inferred from homology"/>
<dbReference type="AlphaFoldDB" id="A0A1I1DUD1"/>
<keyword evidence="8 10" id="KW-0030">Aminoacyl-tRNA synthetase</keyword>
<gene>
    <name evidence="10" type="primary">argS</name>
    <name evidence="14" type="ORF">SAMN02745150_00756</name>
</gene>
<dbReference type="GO" id="GO:0004814">
    <property type="term" value="F:arginine-tRNA ligase activity"/>
    <property type="evidence" value="ECO:0007669"/>
    <property type="project" value="UniProtKB-UniRule"/>
</dbReference>
<dbReference type="PROSITE" id="PS00178">
    <property type="entry name" value="AA_TRNA_LIGASE_I"/>
    <property type="match status" value="1"/>
</dbReference>
<dbReference type="CDD" id="cd00671">
    <property type="entry name" value="ArgRS_core"/>
    <property type="match status" value="1"/>
</dbReference>
<evidence type="ECO:0000256" key="6">
    <source>
        <dbReference type="ARBA" id="ARBA00022840"/>
    </source>
</evidence>
<dbReference type="HAMAP" id="MF_00123">
    <property type="entry name" value="Arg_tRNA_synth"/>
    <property type="match status" value="1"/>
</dbReference>
<dbReference type="SUPFAM" id="SSF52374">
    <property type="entry name" value="Nucleotidylyl transferase"/>
    <property type="match status" value="1"/>
</dbReference>
<dbReference type="Pfam" id="PF03485">
    <property type="entry name" value="Arg_tRNA_synt_N"/>
    <property type="match status" value="1"/>
</dbReference>
<organism evidence="14 15">
    <name type="scientific">Brevinema andersonii</name>
    <dbReference type="NCBI Taxonomy" id="34097"/>
    <lineage>
        <taxon>Bacteria</taxon>
        <taxon>Pseudomonadati</taxon>
        <taxon>Spirochaetota</taxon>
        <taxon>Spirochaetia</taxon>
        <taxon>Brevinematales</taxon>
        <taxon>Brevinemataceae</taxon>
        <taxon>Brevinema</taxon>
    </lineage>
</organism>
<dbReference type="PANTHER" id="PTHR11956:SF5">
    <property type="entry name" value="ARGININE--TRNA LIGASE, CYTOPLASMIC"/>
    <property type="match status" value="1"/>
</dbReference>
<dbReference type="InterPro" id="IPR035684">
    <property type="entry name" value="ArgRS_core"/>
</dbReference>
<evidence type="ECO:0000256" key="9">
    <source>
        <dbReference type="ARBA" id="ARBA00049339"/>
    </source>
</evidence>
<dbReference type="FunFam" id="1.10.730.10:FF:000008">
    <property type="entry name" value="Arginine--tRNA ligase"/>
    <property type="match status" value="1"/>
</dbReference>
<evidence type="ECO:0000256" key="3">
    <source>
        <dbReference type="ARBA" id="ARBA00022490"/>
    </source>
</evidence>
<keyword evidence="5 10" id="KW-0547">Nucleotide-binding</keyword>
<evidence type="ECO:0000256" key="11">
    <source>
        <dbReference type="RuleBase" id="RU363038"/>
    </source>
</evidence>
<comment type="subunit">
    <text evidence="10">Monomer.</text>
</comment>
<dbReference type="InterPro" id="IPR001412">
    <property type="entry name" value="aa-tRNA-synth_I_CS"/>
</dbReference>
<keyword evidence="7 10" id="KW-0648">Protein biosynthesis</keyword>
<evidence type="ECO:0000259" key="12">
    <source>
        <dbReference type="SMART" id="SM00836"/>
    </source>
</evidence>
<dbReference type="InterPro" id="IPR005148">
    <property type="entry name" value="Arg-tRNA-synth_N"/>
</dbReference>
<evidence type="ECO:0000256" key="10">
    <source>
        <dbReference type="HAMAP-Rule" id="MF_00123"/>
    </source>
</evidence>
<comment type="catalytic activity">
    <reaction evidence="9 10">
        <text>tRNA(Arg) + L-arginine + ATP = L-arginyl-tRNA(Arg) + AMP + diphosphate</text>
        <dbReference type="Rhea" id="RHEA:20301"/>
        <dbReference type="Rhea" id="RHEA-COMP:9658"/>
        <dbReference type="Rhea" id="RHEA-COMP:9673"/>
        <dbReference type="ChEBI" id="CHEBI:30616"/>
        <dbReference type="ChEBI" id="CHEBI:32682"/>
        <dbReference type="ChEBI" id="CHEBI:33019"/>
        <dbReference type="ChEBI" id="CHEBI:78442"/>
        <dbReference type="ChEBI" id="CHEBI:78513"/>
        <dbReference type="ChEBI" id="CHEBI:456215"/>
        <dbReference type="EC" id="6.1.1.19"/>
    </reaction>
</comment>
<dbReference type="SMART" id="SM00836">
    <property type="entry name" value="DALR_1"/>
    <property type="match status" value="1"/>
</dbReference>
<evidence type="ECO:0000256" key="1">
    <source>
        <dbReference type="ARBA" id="ARBA00004496"/>
    </source>
</evidence>
<dbReference type="Pfam" id="PF00750">
    <property type="entry name" value="tRNA-synt_1d"/>
    <property type="match status" value="1"/>
</dbReference>
<comment type="similarity">
    <text evidence="2 10 11">Belongs to the class-I aminoacyl-tRNA synthetase family.</text>
</comment>
<dbReference type="Gene3D" id="1.10.730.10">
    <property type="entry name" value="Isoleucyl-tRNA Synthetase, Domain 1"/>
    <property type="match status" value="1"/>
</dbReference>
<evidence type="ECO:0000256" key="4">
    <source>
        <dbReference type="ARBA" id="ARBA00022598"/>
    </source>
</evidence>
<evidence type="ECO:0000259" key="13">
    <source>
        <dbReference type="SMART" id="SM01016"/>
    </source>
</evidence>
<dbReference type="InterPro" id="IPR014729">
    <property type="entry name" value="Rossmann-like_a/b/a_fold"/>
</dbReference>
<dbReference type="EC" id="6.1.1.19" evidence="10"/>
<keyword evidence="4 10" id="KW-0436">Ligase</keyword>
<evidence type="ECO:0000256" key="5">
    <source>
        <dbReference type="ARBA" id="ARBA00022741"/>
    </source>
</evidence>
<dbReference type="InterPro" id="IPR008909">
    <property type="entry name" value="DALR_anticod-bd"/>
</dbReference>
<accession>A0A1I1DUD1</accession>
<dbReference type="PANTHER" id="PTHR11956">
    <property type="entry name" value="ARGINYL-TRNA SYNTHETASE"/>
    <property type="match status" value="1"/>
</dbReference>
<dbReference type="STRING" id="34097.SAMN02745150_00756"/>
<dbReference type="InterPro" id="IPR009080">
    <property type="entry name" value="tRNAsynth_Ia_anticodon-bd"/>
</dbReference>
<dbReference type="OrthoDB" id="9805987at2"/>
<sequence>MINCSPKESIRYLVTQALIRIGAEIPHFIAVESPENPEYGHYAVPIAMQLARSLKKNPRLIAQEIYNIIHQDSMFSKVEIARAGYLNFFLSSDYLEQKLQFIMSHNDYGKNSSLQGKHILLEYVSANPTGPLHIGHGRWAAIGDSLARFLSFSGASVHREFYINDAGIQIAHLNESVQAVLRGDAISEDGYHGTYITELAQETKALNQPPEQIMLEKQKATLNEFRVVFDTWFSEKTLHESGDLETAIQKLKGKNAAYTKDGALWFRSSELGKDDKDRVLVKSDGSYTYFAADIAYHFSKIKRGYSFLIDILGADHHGYVERIAAAVKIFGGELFVLLGQLVNLFRNGEPVRMSKRTGDLISLDEVINEIGVDALRYLLLRRPIRSALDFDLEKAKIISNDNPVYYVQYAHARICSILRNTQLDADFQHFKGEHEKELLREIVKFEDIILEIAHDFDLQKLPAYLEGLASCFHRFYKNCRIIDDPNESSRLALCVAARTVFANGLELLGVSAPEVMSHEA</sequence>
<dbReference type="RefSeq" id="WP_092318791.1">
    <property type="nucleotide sequence ID" value="NZ_FOKY01000004.1"/>
</dbReference>
<comment type="subcellular location">
    <subcellularLocation>
        <location evidence="1 10">Cytoplasm</location>
    </subcellularLocation>
</comment>
<dbReference type="Pfam" id="PF05746">
    <property type="entry name" value="DALR_1"/>
    <property type="match status" value="1"/>
</dbReference>
<feature type="domain" description="DALR anticodon binding" evidence="12">
    <location>
        <begin position="407"/>
        <end position="516"/>
    </location>
</feature>
<evidence type="ECO:0000256" key="7">
    <source>
        <dbReference type="ARBA" id="ARBA00022917"/>
    </source>
</evidence>
<dbReference type="Gene3D" id="3.40.50.620">
    <property type="entry name" value="HUPs"/>
    <property type="match status" value="1"/>
</dbReference>
<keyword evidence="3 10" id="KW-0963">Cytoplasm</keyword>
<protein>
    <recommendedName>
        <fullName evidence="10">Arginine--tRNA ligase</fullName>
        <ecNumber evidence="10">6.1.1.19</ecNumber>
    </recommendedName>
    <alternativeName>
        <fullName evidence="10">Arginyl-tRNA synthetase</fullName>
        <shortName evidence="10">ArgRS</shortName>
    </alternativeName>
</protein>
<dbReference type="Gene3D" id="3.30.1360.70">
    <property type="entry name" value="Arginyl tRNA synthetase N-terminal domain"/>
    <property type="match status" value="1"/>
</dbReference>
<dbReference type="EMBL" id="FOKY01000004">
    <property type="protein sequence ID" value="SFB78032.1"/>
    <property type="molecule type" value="Genomic_DNA"/>
</dbReference>
<dbReference type="Proteomes" id="UP000240042">
    <property type="component" value="Unassembled WGS sequence"/>
</dbReference>
<reference evidence="15" key="1">
    <citation type="submission" date="2016-10" db="EMBL/GenBank/DDBJ databases">
        <authorList>
            <person name="Varghese N."/>
            <person name="Submissions S."/>
        </authorList>
    </citation>
    <scope>NUCLEOTIDE SEQUENCE [LARGE SCALE GENOMIC DNA]</scope>
    <source>
        <strain evidence="15">ATCC 43811</strain>
    </source>
</reference>
<dbReference type="GO" id="GO:0006420">
    <property type="term" value="P:arginyl-tRNA aminoacylation"/>
    <property type="evidence" value="ECO:0007669"/>
    <property type="project" value="UniProtKB-UniRule"/>
</dbReference>
<name>A0A1I1DUD1_BREAD</name>
<dbReference type="SUPFAM" id="SSF55190">
    <property type="entry name" value="Arginyl-tRNA synthetase (ArgRS), N-terminal 'additional' domain"/>
    <property type="match status" value="1"/>
</dbReference>
<dbReference type="GO" id="GO:0005524">
    <property type="term" value="F:ATP binding"/>
    <property type="evidence" value="ECO:0007669"/>
    <property type="project" value="UniProtKB-UniRule"/>
</dbReference>
<dbReference type="PRINTS" id="PR01038">
    <property type="entry name" value="TRNASYNTHARG"/>
</dbReference>
<feature type="short sequence motif" description="'HIGH' region" evidence="10">
    <location>
        <begin position="126"/>
        <end position="136"/>
    </location>
</feature>
<keyword evidence="6 10" id="KW-0067">ATP-binding</keyword>
<dbReference type="SUPFAM" id="SSF47323">
    <property type="entry name" value="Anticodon-binding domain of a subclass of class I aminoacyl-tRNA synthetases"/>
    <property type="match status" value="1"/>
</dbReference>
<dbReference type="GO" id="GO:0005737">
    <property type="term" value="C:cytoplasm"/>
    <property type="evidence" value="ECO:0007669"/>
    <property type="project" value="UniProtKB-SubCell"/>
</dbReference>
<dbReference type="InterPro" id="IPR001278">
    <property type="entry name" value="Arg-tRNA-ligase"/>
</dbReference>
<evidence type="ECO:0000256" key="8">
    <source>
        <dbReference type="ARBA" id="ARBA00023146"/>
    </source>
</evidence>
<dbReference type="SMART" id="SM01016">
    <property type="entry name" value="Arg_tRNA_synt_N"/>
    <property type="match status" value="1"/>
</dbReference>